<evidence type="ECO:0000256" key="1">
    <source>
        <dbReference type="SAM" id="MobiDB-lite"/>
    </source>
</evidence>
<feature type="region of interest" description="Disordered" evidence="1">
    <location>
        <begin position="1"/>
        <end position="47"/>
    </location>
</feature>
<gene>
    <name evidence="2" type="ORF">GGQ67_003382</name>
</gene>
<organism evidence="2 3">
    <name type="scientific">Rhizobium metallidurans</name>
    <dbReference type="NCBI Taxonomy" id="1265931"/>
    <lineage>
        <taxon>Bacteria</taxon>
        <taxon>Pseudomonadati</taxon>
        <taxon>Pseudomonadota</taxon>
        <taxon>Alphaproteobacteria</taxon>
        <taxon>Hyphomicrobiales</taxon>
        <taxon>Rhizobiaceae</taxon>
        <taxon>Rhizobium/Agrobacterium group</taxon>
        <taxon>Rhizobium</taxon>
    </lineage>
</organism>
<feature type="compositionally biased region" description="Polar residues" evidence="1">
    <location>
        <begin position="27"/>
        <end position="40"/>
    </location>
</feature>
<accession>A0A7W6CVJ3</accession>
<evidence type="ECO:0000313" key="3">
    <source>
        <dbReference type="Proteomes" id="UP000582090"/>
    </source>
</evidence>
<evidence type="ECO:0000313" key="2">
    <source>
        <dbReference type="EMBL" id="MBB3965707.1"/>
    </source>
</evidence>
<dbReference type="AlphaFoldDB" id="A0A7W6CVJ3"/>
<name>A0A7W6CVJ3_9HYPH</name>
<dbReference type="EMBL" id="JACIDW010000011">
    <property type="protein sequence ID" value="MBB3965707.1"/>
    <property type="molecule type" value="Genomic_DNA"/>
</dbReference>
<comment type="caution">
    <text evidence="2">The sequence shown here is derived from an EMBL/GenBank/DDBJ whole genome shotgun (WGS) entry which is preliminary data.</text>
</comment>
<reference evidence="2 3" key="1">
    <citation type="submission" date="2020-08" db="EMBL/GenBank/DDBJ databases">
        <title>Genomic Encyclopedia of Type Strains, Phase IV (KMG-IV): sequencing the most valuable type-strain genomes for metagenomic binning, comparative biology and taxonomic classification.</title>
        <authorList>
            <person name="Goeker M."/>
        </authorList>
    </citation>
    <scope>NUCLEOTIDE SEQUENCE [LARGE SCALE GENOMIC DNA]</scope>
    <source>
        <strain evidence="2 3">DSM 26575</strain>
    </source>
</reference>
<dbReference type="RefSeq" id="WP_183901247.1">
    <property type="nucleotide sequence ID" value="NZ_JACIDW010000011.1"/>
</dbReference>
<protein>
    <submittedName>
        <fullName evidence="2">Uncharacterized protein</fullName>
    </submittedName>
</protein>
<keyword evidence="3" id="KW-1185">Reference proteome</keyword>
<sequence>MAKGQIRSTREARKPKKDKSAPAVASQPGSQVKQAASTVPSGKGARP</sequence>
<proteinExistence type="predicted"/>
<dbReference type="Proteomes" id="UP000582090">
    <property type="component" value="Unassembled WGS sequence"/>
</dbReference>